<dbReference type="GO" id="GO:0005524">
    <property type="term" value="F:ATP binding"/>
    <property type="evidence" value="ECO:0007669"/>
    <property type="project" value="UniProtKB-UniRule"/>
</dbReference>
<dbReference type="GO" id="GO:0006355">
    <property type="term" value="P:regulation of DNA-templated transcription"/>
    <property type="evidence" value="ECO:0007669"/>
    <property type="project" value="UniProtKB-UniRule"/>
</dbReference>
<evidence type="ECO:0000256" key="1">
    <source>
        <dbReference type="ARBA" id="ARBA00022598"/>
    </source>
</evidence>
<comment type="caution">
    <text evidence="6">The sequence shown here is derived from an EMBL/GenBank/DDBJ whole genome shotgun (WGS) entry which is preliminary data.</text>
</comment>
<protein>
    <recommendedName>
        <fullName evidence="4">Bifunctional ligase/repressor BirA</fullName>
    </recommendedName>
    <alternativeName>
        <fullName evidence="4">Biotin--[acetyl-CoA-carboxylase] ligase</fullName>
        <ecNumber evidence="4">6.3.4.15</ecNumber>
    </alternativeName>
    <alternativeName>
        <fullName evidence="4">Biotin--protein ligase</fullName>
    </alternativeName>
    <alternativeName>
        <fullName evidence="4">Biotin-[acetyl-CoA carboxylase] synthetase</fullName>
    </alternativeName>
</protein>
<dbReference type="Proteomes" id="UP001084197">
    <property type="component" value="Unassembled WGS sequence"/>
</dbReference>
<dbReference type="GO" id="GO:0016740">
    <property type="term" value="F:transferase activity"/>
    <property type="evidence" value="ECO:0007669"/>
    <property type="project" value="UniProtKB-ARBA"/>
</dbReference>
<dbReference type="PROSITE" id="PS51733">
    <property type="entry name" value="BPL_LPL_CATALYTIC"/>
    <property type="match status" value="1"/>
</dbReference>
<dbReference type="InterPro" id="IPR036390">
    <property type="entry name" value="WH_DNA-bd_sf"/>
</dbReference>
<keyword evidence="4" id="KW-0547">Nucleotide-binding</keyword>
<comment type="catalytic activity">
    <reaction evidence="4">
        <text>biotin + L-lysyl-[protein] + ATP = N(6)-biotinyl-L-lysyl-[protein] + AMP + diphosphate + H(+)</text>
        <dbReference type="Rhea" id="RHEA:11756"/>
        <dbReference type="Rhea" id="RHEA-COMP:9752"/>
        <dbReference type="Rhea" id="RHEA-COMP:10505"/>
        <dbReference type="ChEBI" id="CHEBI:15378"/>
        <dbReference type="ChEBI" id="CHEBI:29969"/>
        <dbReference type="ChEBI" id="CHEBI:30616"/>
        <dbReference type="ChEBI" id="CHEBI:33019"/>
        <dbReference type="ChEBI" id="CHEBI:57586"/>
        <dbReference type="ChEBI" id="CHEBI:83144"/>
        <dbReference type="ChEBI" id="CHEBI:456215"/>
        <dbReference type="EC" id="6.3.4.15"/>
    </reaction>
</comment>
<feature type="binding site" evidence="4">
    <location>
        <position position="188"/>
    </location>
    <ligand>
        <name>biotin</name>
        <dbReference type="ChEBI" id="CHEBI:57586"/>
    </ligand>
</feature>
<feature type="binding site" evidence="4">
    <location>
        <position position="117"/>
    </location>
    <ligand>
        <name>biotin</name>
        <dbReference type="ChEBI" id="CHEBI:57586"/>
    </ligand>
</feature>
<dbReference type="CDD" id="cd16442">
    <property type="entry name" value="BPL"/>
    <property type="match status" value="1"/>
</dbReference>
<keyword evidence="1 4" id="KW-0436">Ligase</keyword>
<evidence type="ECO:0000313" key="6">
    <source>
        <dbReference type="EMBL" id="MCZ0701876.1"/>
    </source>
</evidence>
<organism evidence="6 7">
    <name type="scientific">Natronobacillus azotifigens</name>
    <dbReference type="NCBI Taxonomy" id="472978"/>
    <lineage>
        <taxon>Bacteria</taxon>
        <taxon>Bacillati</taxon>
        <taxon>Bacillota</taxon>
        <taxon>Bacilli</taxon>
        <taxon>Bacillales</taxon>
        <taxon>Bacillaceae</taxon>
        <taxon>Natronobacillus</taxon>
    </lineage>
</organism>
<sequence length="344" mass="39125">MSSTREQLIELLAKQGGSFVSGQWISETLEISRTAVWKQMKQLEKDGYQFEAVPNKGYRIVEVPHKLSANTIQWGLHTKWLGKEIVHHDRISSTQTTAIEYAQEGCDHGTVIVANRQSNGRGRLSRQWYSDNDQGIWLSVVLRPDISPMKAPQLTLVTATVLAEVIEQISQTTPAIKWPNDLLLNNRKLAGILTEMQAEQDKIHYLVIGIGINVNQSYQEMDLSVREIATSLQIETGKTFHQTTFIQLLLECLERRYQQYLDEGFHLIKASWEQYAYKMNKEVTYQTGKAKQKGFIRGIAEDGALLMETESGRIDSLYSAEIDWFSSDPGATVRKTLTSKQQEN</sequence>
<evidence type="ECO:0000256" key="2">
    <source>
        <dbReference type="ARBA" id="ARBA00023125"/>
    </source>
</evidence>
<dbReference type="HAMAP" id="MF_00978">
    <property type="entry name" value="Bifunct_BirA"/>
    <property type="match status" value="1"/>
</dbReference>
<proteinExistence type="inferred from homology"/>
<dbReference type="InterPro" id="IPR036388">
    <property type="entry name" value="WH-like_DNA-bd_sf"/>
</dbReference>
<name>A0A9J6R9C9_9BACI</name>
<dbReference type="InterPro" id="IPR004408">
    <property type="entry name" value="Biotin_CoA_COase_ligase"/>
</dbReference>
<keyword evidence="7" id="KW-1185">Reference proteome</keyword>
<dbReference type="Gene3D" id="3.30.930.10">
    <property type="entry name" value="Bira Bifunctional Protein, Domain 2"/>
    <property type="match status" value="1"/>
</dbReference>
<evidence type="ECO:0000313" key="7">
    <source>
        <dbReference type="Proteomes" id="UP001084197"/>
    </source>
</evidence>
<keyword evidence="4" id="KW-0804">Transcription</keyword>
<dbReference type="RefSeq" id="WP_268778644.1">
    <property type="nucleotide sequence ID" value="NZ_JAPRAT010000002.1"/>
</dbReference>
<comment type="caution">
    <text evidence="4">Lacks conserved residue(s) required for the propagation of feature annotation.</text>
</comment>
<dbReference type="InterPro" id="IPR030855">
    <property type="entry name" value="Bifunct_BirA"/>
</dbReference>
<keyword evidence="2 4" id="KW-0238">DNA-binding</keyword>
<feature type="domain" description="BPL/LPL catalytic" evidence="5">
    <location>
        <begin position="66"/>
        <end position="261"/>
    </location>
</feature>
<evidence type="ECO:0000256" key="3">
    <source>
        <dbReference type="ARBA" id="ARBA00023267"/>
    </source>
</evidence>
<dbReference type="CDD" id="cd00090">
    <property type="entry name" value="HTH_ARSR"/>
    <property type="match status" value="1"/>
</dbReference>
<dbReference type="Pfam" id="PF02237">
    <property type="entry name" value="BPL_C"/>
    <property type="match status" value="1"/>
</dbReference>
<dbReference type="Pfam" id="PF08279">
    <property type="entry name" value="HTH_11"/>
    <property type="match status" value="1"/>
</dbReference>
<dbReference type="PANTHER" id="PTHR12835">
    <property type="entry name" value="BIOTIN PROTEIN LIGASE"/>
    <property type="match status" value="1"/>
</dbReference>
<comment type="similarity">
    <text evidence="4">Belongs to the biotin--protein ligase family.</text>
</comment>
<dbReference type="EMBL" id="JAPRAT010000002">
    <property type="protein sequence ID" value="MCZ0701876.1"/>
    <property type="molecule type" value="Genomic_DNA"/>
</dbReference>
<dbReference type="PANTHER" id="PTHR12835:SF5">
    <property type="entry name" value="BIOTIN--PROTEIN LIGASE"/>
    <property type="match status" value="1"/>
</dbReference>
<dbReference type="SUPFAM" id="SSF55681">
    <property type="entry name" value="Class II aaRS and biotin synthetases"/>
    <property type="match status" value="1"/>
</dbReference>
<evidence type="ECO:0000259" key="5">
    <source>
        <dbReference type="PROSITE" id="PS51733"/>
    </source>
</evidence>
<evidence type="ECO:0000256" key="4">
    <source>
        <dbReference type="HAMAP-Rule" id="MF_00978"/>
    </source>
</evidence>
<dbReference type="InterPro" id="IPR045864">
    <property type="entry name" value="aa-tRNA-synth_II/BPL/LPL"/>
</dbReference>
<dbReference type="Gene3D" id="1.10.10.10">
    <property type="entry name" value="Winged helix-like DNA-binding domain superfamily/Winged helix DNA-binding domain"/>
    <property type="match status" value="1"/>
</dbReference>
<keyword evidence="3 4" id="KW-0092">Biotin</keyword>
<dbReference type="SUPFAM" id="SSF46785">
    <property type="entry name" value="Winged helix' DNA-binding domain"/>
    <property type="match status" value="1"/>
</dbReference>
<dbReference type="InterPro" id="IPR013196">
    <property type="entry name" value="HTH_11"/>
</dbReference>
<keyword evidence="4" id="KW-0678">Repressor</keyword>
<dbReference type="AlphaFoldDB" id="A0A9J6R9C9"/>
<dbReference type="InterPro" id="IPR011991">
    <property type="entry name" value="ArsR-like_HTH"/>
</dbReference>
<dbReference type="GO" id="GO:0005737">
    <property type="term" value="C:cytoplasm"/>
    <property type="evidence" value="ECO:0007669"/>
    <property type="project" value="TreeGrafter"/>
</dbReference>
<reference evidence="6" key="1">
    <citation type="submission" date="2022-11" db="EMBL/GenBank/DDBJ databases">
        <title>WGS of Natronobacillus azotifigens 24KS-1, an anaerobic diazotrophic haloalkaliphile from soda-rich habitats.</title>
        <authorList>
            <person name="Sorokin D.Y."/>
            <person name="Merkel A.Y."/>
        </authorList>
    </citation>
    <scope>NUCLEOTIDE SEQUENCE</scope>
    <source>
        <strain evidence="6">24KS-1</strain>
    </source>
</reference>
<comment type="function">
    <text evidence="4">Acts both as a biotin--[acetyl-CoA-carboxylase] ligase and a repressor.</text>
</comment>
<dbReference type="Gene3D" id="2.30.30.100">
    <property type="match status" value="1"/>
</dbReference>
<dbReference type="EC" id="6.3.4.15" evidence="4"/>
<feature type="DNA-binding region" description="H-T-H motif" evidence="4">
    <location>
        <begin position="22"/>
        <end position="41"/>
    </location>
</feature>
<dbReference type="GO" id="GO:0004077">
    <property type="term" value="F:biotin--[biotin carboxyl-carrier protein] ligase activity"/>
    <property type="evidence" value="ECO:0007669"/>
    <property type="project" value="UniProtKB-UniRule"/>
</dbReference>
<accession>A0A9J6R9C9</accession>
<dbReference type="GO" id="GO:0003677">
    <property type="term" value="F:DNA binding"/>
    <property type="evidence" value="ECO:0007669"/>
    <property type="project" value="UniProtKB-UniRule"/>
</dbReference>
<keyword evidence="4" id="KW-0805">Transcription regulation</keyword>
<dbReference type="Pfam" id="PF03099">
    <property type="entry name" value="BPL_LplA_LipB"/>
    <property type="match status" value="1"/>
</dbReference>
<feature type="binding site" evidence="4">
    <location>
        <begin position="121"/>
        <end position="123"/>
    </location>
    <ligand>
        <name>biotin</name>
        <dbReference type="ChEBI" id="CHEBI:57586"/>
    </ligand>
</feature>
<dbReference type="InterPro" id="IPR004143">
    <property type="entry name" value="BPL_LPL_catalytic"/>
</dbReference>
<dbReference type="NCBIfam" id="TIGR00121">
    <property type="entry name" value="birA_ligase"/>
    <property type="match status" value="1"/>
</dbReference>
<dbReference type="InterPro" id="IPR003142">
    <property type="entry name" value="BPL_C"/>
</dbReference>
<keyword evidence="4" id="KW-0067">ATP-binding</keyword>
<dbReference type="GO" id="GO:0009249">
    <property type="term" value="P:protein lipoylation"/>
    <property type="evidence" value="ECO:0007669"/>
    <property type="project" value="UniProtKB-ARBA"/>
</dbReference>
<gene>
    <name evidence="4" type="primary">birA</name>
    <name evidence="6" type="ORF">OWO01_01450</name>
</gene>